<sequence>MENSRILEAIALRRCLSARYNKLALVLAPHVLYKRNDSYFIDAITISRDGAEPKEPKVGSYNLAGLSELEVLEGGFDEHPLFNRMDPKYRDNTLFMIDAD</sequence>
<gene>
    <name evidence="1" type="ORF">KK488_17890</name>
</gene>
<organism evidence="1 2">
    <name type="scientific">Sphingobium nicotianae</name>
    <dbReference type="NCBI Taxonomy" id="2782607"/>
    <lineage>
        <taxon>Bacteria</taxon>
        <taxon>Pseudomonadati</taxon>
        <taxon>Pseudomonadota</taxon>
        <taxon>Alphaproteobacteria</taxon>
        <taxon>Sphingomonadales</taxon>
        <taxon>Sphingomonadaceae</taxon>
        <taxon>Sphingobium</taxon>
    </lineage>
</organism>
<proteinExistence type="predicted"/>
<dbReference type="Proteomes" id="UP001138757">
    <property type="component" value="Unassembled WGS sequence"/>
</dbReference>
<accession>A0A9X1IT01</accession>
<dbReference type="AlphaFoldDB" id="A0A9X1IT01"/>
<comment type="caution">
    <text evidence="1">The sequence shown here is derived from an EMBL/GenBank/DDBJ whole genome shotgun (WGS) entry which is preliminary data.</text>
</comment>
<evidence type="ECO:0000313" key="1">
    <source>
        <dbReference type="EMBL" id="MBT2188820.1"/>
    </source>
</evidence>
<keyword evidence="2" id="KW-1185">Reference proteome</keyword>
<dbReference type="RefSeq" id="WP_214625080.1">
    <property type="nucleotide sequence ID" value="NZ_JAHGAW010000013.1"/>
</dbReference>
<evidence type="ECO:0000313" key="2">
    <source>
        <dbReference type="Proteomes" id="UP001138757"/>
    </source>
</evidence>
<name>A0A9X1IT01_9SPHN</name>
<dbReference type="EMBL" id="JAHGAW010000013">
    <property type="protein sequence ID" value="MBT2188820.1"/>
    <property type="molecule type" value="Genomic_DNA"/>
</dbReference>
<reference evidence="1" key="1">
    <citation type="submission" date="2021-05" db="EMBL/GenBank/DDBJ databases">
        <title>Genome of Sphingobium sp. strain.</title>
        <authorList>
            <person name="Fan R."/>
        </authorList>
    </citation>
    <scope>NUCLEOTIDE SEQUENCE</scope>
    <source>
        <strain evidence="1">H33</strain>
    </source>
</reference>
<protein>
    <submittedName>
        <fullName evidence="1">Uncharacterized protein</fullName>
    </submittedName>
</protein>